<accession>K0B302</accession>
<dbReference type="Gene3D" id="3.30.110.40">
    <property type="entry name" value="TusA-like domain"/>
    <property type="match status" value="1"/>
</dbReference>
<evidence type="ECO:0000313" key="3">
    <source>
        <dbReference type="EMBL" id="AFS79557.1"/>
    </source>
</evidence>
<dbReference type="InterPro" id="IPR036868">
    <property type="entry name" value="TusA-like_sf"/>
</dbReference>
<dbReference type="PANTHER" id="PTHR33279">
    <property type="entry name" value="SULFUR CARRIER PROTEIN YEDF-RELATED"/>
    <property type="match status" value="1"/>
</dbReference>
<dbReference type="STRING" id="1128398.Curi_c25620"/>
<dbReference type="OrthoDB" id="9797352at2"/>
<protein>
    <submittedName>
        <fullName evidence="3">SirA-like protein</fullName>
    </submittedName>
</protein>
<dbReference type="RefSeq" id="WP_014968691.1">
    <property type="nucleotide sequence ID" value="NC_018664.1"/>
</dbReference>
<dbReference type="Proteomes" id="UP000006094">
    <property type="component" value="Chromosome"/>
</dbReference>
<dbReference type="EMBL" id="CP003326">
    <property type="protein sequence ID" value="AFS79557.1"/>
    <property type="molecule type" value="Genomic_DNA"/>
</dbReference>
<keyword evidence="4" id="KW-1185">Reference proteome</keyword>
<sequence length="70" mass="7986">MAVTVDARGRSCPEPVMMTKNALESNSKEELNIMVDSRTAVDNIERYVKKEGYNMDTKENGEDYILTVKR</sequence>
<gene>
    <name evidence="3" type="ordered locus">Curi_c25620</name>
</gene>
<proteinExistence type="inferred from homology"/>
<evidence type="ECO:0000259" key="2">
    <source>
        <dbReference type="Pfam" id="PF01206"/>
    </source>
</evidence>
<comment type="similarity">
    <text evidence="1">Belongs to the sulfur carrier protein TusA family.</text>
</comment>
<dbReference type="Pfam" id="PF01206">
    <property type="entry name" value="TusA"/>
    <property type="match status" value="1"/>
</dbReference>
<dbReference type="HOGENOM" id="CLU_165255_0_2_9"/>
<dbReference type="eggNOG" id="COG0425">
    <property type="taxonomic scope" value="Bacteria"/>
</dbReference>
<reference evidence="3 4" key="1">
    <citation type="journal article" date="2012" name="PLoS ONE">
        <title>The purine-utilizing bacterium Clostridium acidurici 9a: a genome-guided metabolic reconsideration.</title>
        <authorList>
            <person name="Hartwich K."/>
            <person name="Poehlein A."/>
            <person name="Daniel R."/>
        </authorList>
    </citation>
    <scope>NUCLEOTIDE SEQUENCE [LARGE SCALE GENOMIC DNA]</scope>
    <source>
        <strain evidence="4">ATCC 7906 / DSM 604 / BCRC 14475 / CIP 104303 / KCTC 5404 / NCIMB 10678 / 9a</strain>
    </source>
</reference>
<dbReference type="AlphaFoldDB" id="K0B302"/>
<dbReference type="InterPro" id="IPR001455">
    <property type="entry name" value="TusA-like"/>
</dbReference>
<dbReference type="KEGG" id="cad:Curi_c25620"/>
<dbReference type="PANTHER" id="PTHR33279:SF6">
    <property type="entry name" value="SULFUR CARRIER PROTEIN YEDF-RELATED"/>
    <property type="match status" value="1"/>
</dbReference>
<evidence type="ECO:0000313" key="4">
    <source>
        <dbReference type="Proteomes" id="UP000006094"/>
    </source>
</evidence>
<organism evidence="3 4">
    <name type="scientific">Gottschalkia acidurici (strain ATCC 7906 / DSM 604 / BCRC 14475 / CIP 104303 / KCTC 5404 / NCIMB 10678 / 9a)</name>
    <name type="common">Clostridium acidurici</name>
    <dbReference type="NCBI Taxonomy" id="1128398"/>
    <lineage>
        <taxon>Bacteria</taxon>
        <taxon>Bacillati</taxon>
        <taxon>Bacillota</taxon>
        <taxon>Tissierellia</taxon>
        <taxon>Tissierellales</taxon>
        <taxon>Gottschalkiaceae</taxon>
        <taxon>Gottschalkia</taxon>
    </lineage>
</organism>
<name>K0B302_GOTA9</name>
<evidence type="ECO:0000256" key="1">
    <source>
        <dbReference type="ARBA" id="ARBA00008984"/>
    </source>
</evidence>
<dbReference type="SUPFAM" id="SSF64307">
    <property type="entry name" value="SirA-like"/>
    <property type="match status" value="1"/>
</dbReference>
<feature type="domain" description="UPF0033" evidence="2">
    <location>
        <begin position="4"/>
        <end position="70"/>
    </location>
</feature>